<sequence>MLALLNASNFLLLDPHRRTYIPTTPFSPTAGVIAKHGHAHNSTIRHGRARARACAGTVLIAAALAADTAIELPGIPETCLGERIDRRMAAVCDTPLAERMI</sequence>
<accession>A0A3M7M4J3</accession>
<dbReference type="Proteomes" id="UP000265663">
    <property type="component" value="Unassembled WGS sequence"/>
</dbReference>
<reference evidence="1 2" key="1">
    <citation type="journal article" date="2014" name="PLoS ONE">
        <title>De novo Genome Assembly of the Fungal Plant Pathogen Pyrenophora semeniperda.</title>
        <authorList>
            <person name="Soliai M.M."/>
            <person name="Meyer S.E."/>
            <person name="Udall J.A."/>
            <person name="Elzinga D.E."/>
            <person name="Hermansen R.A."/>
            <person name="Bodily P.M."/>
            <person name="Hart A.A."/>
            <person name="Coleman C.E."/>
        </authorList>
    </citation>
    <scope>NUCLEOTIDE SEQUENCE [LARGE SCALE GENOMIC DNA]</scope>
    <source>
        <strain evidence="1 2">CCB06</strain>
        <tissue evidence="1">Mycelium</tissue>
    </source>
</reference>
<name>A0A3M7M4J3_9PLEO</name>
<organism evidence="1 2">
    <name type="scientific">Pyrenophora seminiperda CCB06</name>
    <dbReference type="NCBI Taxonomy" id="1302712"/>
    <lineage>
        <taxon>Eukaryota</taxon>
        <taxon>Fungi</taxon>
        <taxon>Dikarya</taxon>
        <taxon>Ascomycota</taxon>
        <taxon>Pezizomycotina</taxon>
        <taxon>Dothideomycetes</taxon>
        <taxon>Pleosporomycetidae</taxon>
        <taxon>Pleosporales</taxon>
        <taxon>Pleosporineae</taxon>
        <taxon>Pleosporaceae</taxon>
        <taxon>Pyrenophora</taxon>
    </lineage>
</organism>
<dbReference type="AlphaFoldDB" id="A0A3M7M4J3"/>
<protein>
    <submittedName>
        <fullName evidence="1">Uncharacterized protein</fullName>
    </submittedName>
</protein>
<dbReference type="EMBL" id="KE747818">
    <property type="protein sequence ID" value="RMZ69435.1"/>
    <property type="molecule type" value="Genomic_DNA"/>
</dbReference>
<keyword evidence="2" id="KW-1185">Reference proteome</keyword>
<gene>
    <name evidence="1" type="ORF">GMOD_00006244</name>
</gene>
<proteinExistence type="predicted"/>
<evidence type="ECO:0000313" key="2">
    <source>
        <dbReference type="Proteomes" id="UP000265663"/>
    </source>
</evidence>
<evidence type="ECO:0000313" key="1">
    <source>
        <dbReference type="EMBL" id="RMZ69435.1"/>
    </source>
</evidence>